<dbReference type="Gene3D" id="3.30.70.20">
    <property type="match status" value="1"/>
</dbReference>
<evidence type="ECO:0000313" key="2">
    <source>
        <dbReference type="EMBL" id="AAB85425.1"/>
    </source>
</evidence>
<dbReference type="InParanoid" id="O27010"/>
<keyword evidence="3" id="KW-1185">Reference proteome</keyword>
<dbReference type="PROSITE" id="PS00198">
    <property type="entry name" value="4FE4S_FER_1"/>
    <property type="match status" value="1"/>
</dbReference>
<organism evidence="2 3">
    <name type="scientific">Methanothermobacter thermautotrophicus (strain ATCC 29096 / DSM 1053 / JCM 10044 / NBRC 100330 / Delta H)</name>
    <name type="common">Methanobacterium thermoautotrophicum</name>
    <dbReference type="NCBI Taxonomy" id="187420"/>
    <lineage>
        <taxon>Archaea</taxon>
        <taxon>Methanobacteriati</taxon>
        <taxon>Methanobacteriota</taxon>
        <taxon>Methanomada group</taxon>
        <taxon>Methanobacteria</taxon>
        <taxon>Methanobacteriales</taxon>
        <taxon>Methanobacteriaceae</taxon>
        <taxon>Methanothermobacter</taxon>
    </lineage>
</organism>
<evidence type="ECO:0000259" key="1">
    <source>
        <dbReference type="PROSITE" id="PS51379"/>
    </source>
</evidence>
<dbReference type="HOGENOM" id="CLU_139698_11_4_2"/>
<dbReference type="AlphaFoldDB" id="O27010"/>
<dbReference type="InterPro" id="IPR017900">
    <property type="entry name" value="4Fe4S_Fe_S_CS"/>
</dbReference>
<dbReference type="Proteomes" id="UP000005223">
    <property type="component" value="Chromosome"/>
</dbReference>
<gene>
    <name evidence="2" type="ordered locus">MTH_927</name>
</gene>
<accession>O27010</accession>
<name>O27010_METTH</name>
<dbReference type="EnsemblBacteria" id="AAB85425">
    <property type="protein sequence ID" value="AAB85425"/>
    <property type="gene ID" value="MTH_927"/>
</dbReference>
<dbReference type="PIR" id="B69224">
    <property type="entry name" value="B69224"/>
</dbReference>
<dbReference type="SUPFAM" id="SSF54862">
    <property type="entry name" value="4Fe-4S ferredoxins"/>
    <property type="match status" value="1"/>
</dbReference>
<dbReference type="PROSITE" id="PS51379">
    <property type="entry name" value="4FE4S_FER_2"/>
    <property type="match status" value="1"/>
</dbReference>
<feature type="domain" description="4Fe-4S ferredoxin-type" evidence="1">
    <location>
        <begin position="45"/>
        <end position="74"/>
    </location>
</feature>
<dbReference type="PaxDb" id="187420-MTH_927"/>
<proteinExistence type="predicted"/>
<dbReference type="GO" id="GO:0016491">
    <property type="term" value="F:oxidoreductase activity"/>
    <property type="evidence" value="ECO:0007669"/>
    <property type="project" value="UniProtKB-ARBA"/>
</dbReference>
<sequence>MQKITFRGWSMIVINREKCSGVENCAGKGLCILICEKDAIIEDNGFPLVINDKCDNCRLCISNCPNGAISEVDTDVG</sequence>
<evidence type="ECO:0000313" key="3">
    <source>
        <dbReference type="Proteomes" id="UP000005223"/>
    </source>
</evidence>
<dbReference type="Pfam" id="PF00037">
    <property type="entry name" value="Fer4"/>
    <property type="match status" value="1"/>
</dbReference>
<dbReference type="InterPro" id="IPR017896">
    <property type="entry name" value="4Fe4S_Fe-S-bd"/>
</dbReference>
<dbReference type="EMBL" id="AE000666">
    <property type="protein sequence ID" value="AAB85425.1"/>
    <property type="molecule type" value="Genomic_DNA"/>
</dbReference>
<dbReference type="STRING" id="187420.MTH_927"/>
<dbReference type="KEGG" id="mth:MTH_927"/>
<reference evidence="2 3" key="1">
    <citation type="journal article" date="1997" name="J. Bacteriol.">
        <title>Complete genome sequence of Methanobacterium thermoautotrophicum deltaH: functional analysis and comparative genomics.</title>
        <authorList>
            <person name="Smith D.R."/>
            <person name="Doucette-Stamm L.A."/>
            <person name="Deloughery C."/>
            <person name="Lee H.-M."/>
            <person name="Dubois J."/>
            <person name="Aldredge T."/>
            <person name="Bashirzadeh R."/>
            <person name="Blakely D."/>
            <person name="Cook R."/>
            <person name="Gilbert K."/>
            <person name="Harrison D."/>
            <person name="Hoang L."/>
            <person name="Keagle P."/>
            <person name="Lumm W."/>
            <person name="Pothier B."/>
            <person name="Qiu D."/>
            <person name="Spadafora R."/>
            <person name="Vicare R."/>
            <person name="Wang Y."/>
            <person name="Wierzbowski J."/>
            <person name="Gibson R."/>
            <person name="Jiwani N."/>
            <person name="Caruso A."/>
            <person name="Bush D."/>
            <person name="Safer H."/>
            <person name="Patwell D."/>
            <person name="Prabhakar S."/>
            <person name="McDougall S."/>
            <person name="Shimer G."/>
            <person name="Goyal A."/>
            <person name="Pietrovski S."/>
            <person name="Church G.M."/>
            <person name="Daniels C.J."/>
            <person name="Mao J.-i."/>
            <person name="Rice P."/>
            <person name="Nolling J."/>
            <person name="Reeve J.N."/>
        </authorList>
    </citation>
    <scope>NUCLEOTIDE SEQUENCE [LARGE SCALE GENOMIC DNA]</scope>
    <source>
        <strain evidence="3">ATCC 29096 / DSM 1053 / JCM 10044 / NBRC 100330 / Delta H</strain>
    </source>
</reference>
<protein>
    <submittedName>
        <fullName evidence="2">Ferredoxin</fullName>
    </submittedName>
</protein>